<dbReference type="Proteomes" id="UP000480178">
    <property type="component" value="Chromosome"/>
</dbReference>
<keyword evidence="2" id="KW-1185">Reference proteome</keyword>
<sequence>MSDGDAKLSEKRGKPSRLYYLSSMAVDTHKHVITHIWRIRSMLPPFEAPDSGK</sequence>
<dbReference type="KEGG" id="rhoz:GXP67_12200"/>
<evidence type="ECO:0000313" key="2">
    <source>
        <dbReference type="Proteomes" id="UP000480178"/>
    </source>
</evidence>
<dbReference type="RefSeq" id="WP_162443374.1">
    <property type="nucleotide sequence ID" value="NZ_CP048222.1"/>
</dbReference>
<evidence type="ECO:0000313" key="1">
    <source>
        <dbReference type="EMBL" id="QHT67341.1"/>
    </source>
</evidence>
<protein>
    <submittedName>
        <fullName evidence="1">Uncharacterized protein</fullName>
    </submittedName>
</protein>
<reference evidence="1 2" key="1">
    <citation type="submission" date="2020-01" db="EMBL/GenBank/DDBJ databases">
        <authorList>
            <person name="Kim M.K."/>
        </authorList>
    </citation>
    <scope>NUCLEOTIDE SEQUENCE [LARGE SCALE GENOMIC DNA]</scope>
    <source>
        <strain evidence="1 2">172606-1</strain>
    </source>
</reference>
<organism evidence="1 2">
    <name type="scientific">Rhodocytophaga rosea</name>
    <dbReference type="NCBI Taxonomy" id="2704465"/>
    <lineage>
        <taxon>Bacteria</taxon>
        <taxon>Pseudomonadati</taxon>
        <taxon>Bacteroidota</taxon>
        <taxon>Cytophagia</taxon>
        <taxon>Cytophagales</taxon>
        <taxon>Rhodocytophagaceae</taxon>
        <taxon>Rhodocytophaga</taxon>
    </lineage>
</organism>
<gene>
    <name evidence="1" type="ORF">GXP67_12200</name>
</gene>
<name>A0A6C0GH16_9BACT</name>
<dbReference type="AlphaFoldDB" id="A0A6C0GH16"/>
<proteinExistence type="predicted"/>
<accession>A0A6C0GH16</accession>
<dbReference type="EMBL" id="CP048222">
    <property type="protein sequence ID" value="QHT67341.1"/>
    <property type="molecule type" value="Genomic_DNA"/>
</dbReference>